<protein>
    <submittedName>
        <fullName evidence="2">Uncharacterized protein</fullName>
    </submittedName>
</protein>
<evidence type="ECO:0000313" key="3">
    <source>
        <dbReference type="Proteomes" id="UP001189122"/>
    </source>
</evidence>
<name>A0A7I8JTB5_SPIIN</name>
<keyword evidence="3" id="KW-1185">Reference proteome</keyword>
<proteinExistence type="predicted"/>
<dbReference type="EMBL" id="LR743605">
    <property type="protein sequence ID" value="CAA2634426.1"/>
    <property type="molecule type" value="Genomic_DNA"/>
</dbReference>
<accession>A0A7I8JTB5</accession>
<dbReference type="EMBL" id="CACRZD030000018">
    <property type="protein sequence ID" value="CAA6673420.1"/>
    <property type="molecule type" value="Genomic_DNA"/>
</dbReference>
<gene>
    <name evidence="2" type="ORF">SI7747_18019837</name>
</gene>
<dbReference type="AlphaFoldDB" id="A0A7I8JTB5"/>
<feature type="region of interest" description="Disordered" evidence="1">
    <location>
        <begin position="57"/>
        <end position="78"/>
    </location>
</feature>
<reference evidence="2 3" key="1">
    <citation type="submission" date="2019-12" db="EMBL/GenBank/DDBJ databases">
        <authorList>
            <person name="Scholz U."/>
            <person name="Mascher M."/>
            <person name="Fiebig A."/>
        </authorList>
    </citation>
    <scope>NUCLEOTIDE SEQUENCE</scope>
</reference>
<evidence type="ECO:0000256" key="1">
    <source>
        <dbReference type="SAM" id="MobiDB-lite"/>
    </source>
</evidence>
<evidence type="ECO:0000313" key="2">
    <source>
        <dbReference type="EMBL" id="CAA2634426.1"/>
    </source>
</evidence>
<sequence>MGKNYMGAKLWYLSCPAVSQISNLTVASFTATSARRTPPQCKENDLEFKELALHEAQNEAGLSSAHVPEAPEIERRRNLTTHQLRIYVRRRKEDDPSTKLEN</sequence>
<dbReference type="Proteomes" id="UP001189122">
    <property type="component" value="Unassembled WGS sequence"/>
</dbReference>
<organism evidence="2">
    <name type="scientific">Spirodela intermedia</name>
    <name type="common">Intermediate duckweed</name>
    <dbReference type="NCBI Taxonomy" id="51605"/>
    <lineage>
        <taxon>Eukaryota</taxon>
        <taxon>Viridiplantae</taxon>
        <taxon>Streptophyta</taxon>
        <taxon>Embryophyta</taxon>
        <taxon>Tracheophyta</taxon>
        <taxon>Spermatophyta</taxon>
        <taxon>Magnoliopsida</taxon>
        <taxon>Liliopsida</taxon>
        <taxon>Araceae</taxon>
        <taxon>Lemnoideae</taxon>
        <taxon>Spirodela</taxon>
    </lineage>
</organism>